<gene>
    <name evidence="1" type="ORF">ASN_279</name>
</gene>
<dbReference type="RefSeq" id="WP_157765070.1">
    <property type="nucleotide sequence ID" value="NZ_LN606600.1"/>
</dbReference>
<dbReference type="GeneID" id="34781501"/>
<organism evidence="1 2">
    <name type="scientific">Acetobacter senegalensis</name>
    <dbReference type="NCBI Taxonomy" id="446692"/>
    <lineage>
        <taxon>Bacteria</taxon>
        <taxon>Pseudomonadati</taxon>
        <taxon>Pseudomonadota</taxon>
        <taxon>Alphaproteobacteria</taxon>
        <taxon>Acetobacterales</taxon>
        <taxon>Acetobacteraceae</taxon>
        <taxon>Acetobacter</taxon>
    </lineage>
</organism>
<sequence>MIYRFAPSIRHLGMIVFVGAMLPSIALADISKPTVSKVGDMTVEDSTLTLVPGGSQIVELPENVKSASALPGVVLINITSPRVAEIIAQKPGRVDVIFNGKTKIVRLHVTVAAPK</sequence>
<dbReference type="PATRIC" id="fig|446692.3.peg.222"/>
<dbReference type="Proteomes" id="UP000056109">
    <property type="component" value="Chromosome I"/>
</dbReference>
<accession>A0A0U5B5B9</accession>
<dbReference type="AlphaFoldDB" id="A0A0U5B5B9"/>
<proteinExistence type="predicted"/>
<evidence type="ECO:0008006" key="3">
    <source>
        <dbReference type="Google" id="ProtNLM"/>
    </source>
</evidence>
<reference evidence="2" key="1">
    <citation type="submission" date="2014-09" db="EMBL/GenBank/DDBJ databases">
        <authorList>
            <person name="Illeghems K.G."/>
        </authorList>
    </citation>
    <scope>NUCLEOTIDE SEQUENCE [LARGE SCALE GENOMIC DNA]</scope>
    <source>
        <strain evidence="2">108B</strain>
    </source>
</reference>
<evidence type="ECO:0000313" key="1">
    <source>
        <dbReference type="EMBL" id="CEF39717.1"/>
    </source>
</evidence>
<evidence type="ECO:0000313" key="2">
    <source>
        <dbReference type="Proteomes" id="UP000056109"/>
    </source>
</evidence>
<keyword evidence="2" id="KW-1185">Reference proteome</keyword>
<dbReference type="KEGG" id="asz:ASN_279"/>
<protein>
    <recommendedName>
        <fullName evidence="3">Pilus formation protein N-terminal domain-containing protein</fullName>
    </recommendedName>
</protein>
<name>A0A0U5B5B9_9PROT</name>
<dbReference type="EMBL" id="LN606600">
    <property type="protein sequence ID" value="CEF39717.1"/>
    <property type="molecule type" value="Genomic_DNA"/>
</dbReference>